<dbReference type="EMBL" id="JXXZ01000004">
    <property type="protein sequence ID" value="KJZ01275.1"/>
    <property type="molecule type" value="Genomic_DNA"/>
</dbReference>
<feature type="binding site" evidence="7">
    <location>
        <position position="220"/>
    </location>
    <ligand>
        <name>substrate</name>
    </ligand>
</feature>
<organism evidence="10 11">
    <name type="scientific">Pseudoalteromonas ruthenica</name>
    <dbReference type="NCBI Taxonomy" id="151081"/>
    <lineage>
        <taxon>Bacteria</taxon>
        <taxon>Pseudomonadati</taxon>
        <taxon>Pseudomonadota</taxon>
        <taxon>Gammaproteobacteria</taxon>
        <taxon>Alteromonadales</taxon>
        <taxon>Pseudoalteromonadaceae</taxon>
        <taxon>Pseudoalteromonas</taxon>
    </lineage>
</organism>
<comment type="caution">
    <text evidence="10">The sequence shown here is derived from an EMBL/GenBank/DDBJ whole genome shotgun (WGS) entry which is preliminary data.</text>
</comment>
<dbReference type="GeneID" id="58227939"/>
<evidence type="ECO:0000256" key="7">
    <source>
        <dbReference type="PIRSR" id="PIRSR038994-2"/>
    </source>
</evidence>
<sequence length="376" mass="40476">MSQSFHAERLFDGQCFHNDVYFQSVNGKVQFIDAPTSDPVIELSGLVVPGFIDVQVNGGGGAFFNAEQSVDCLAQIARAHGQFGSTANMPTLITDDIAIMRRAADAVAEAVAKNTPGILGVHFEGPHLSLPKKGTHSEQFIRPISDEEFAIYERDDLGIKMVTLAPENVSAADIKRLVAMGVKVSLGHTNADYETTMSALDAGADGFTHLFNAMSAFTSREPGVVGAALWHDSSWCGLIVDGHHLHPDSAKLAIRTKQRGKIMLVTDAMPPVGTDAEEFDFFDGRKVYRTGDRLNSSTGELAGSVLDMASAVRNTVNTLDISLAESLRMASLYPAQYLGLAQCKGRLLNGFDADFVALDEHQHVQATYIGGIRLSC</sequence>
<feature type="domain" description="Amidohydrolase-related" evidence="9">
    <location>
        <begin position="46"/>
        <end position="361"/>
    </location>
</feature>
<reference evidence="10 11" key="1">
    <citation type="journal article" date="2015" name="BMC Genomics">
        <title>Genome mining reveals unlocked bioactive potential of marine Gram-negative bacteria.</title>
        <authorList>
            <person name="Machado H."/>
            <person name="Sonnenschein E.C."/>
            <person name="Melchiorsen J."/>
            <person name="Gram L."/>
        </authorList>
    </citation>
    <scope>NUCLEOTIDE SEQUENCE [LARGE SCALE GENOMIC DNA]</scope>
    <source>
        <strain evidence="10 11">S3137</strain>
    </source>
</reference>
<evidence type="ECO:0000256" key="6">
    <source>
        <dbReference type="PIRSR" id="PIRSR038994-1"/>
    </source>
</evidence>
<dbReference type="InterPro" id="IPR006680">
    <property type="entry name" value="Amidohydro-rel"/>
</dbReference>
<dbReference type="PANTHER" id="PTHR11113:SF14">
    <property type="entry name" value="N-ACETYLGLUCOSAMINE-6-PHOSPHATE DEACETYLASE"/>
    <property type="match status" value="1"/>
</dbReference>
<proteinExistence type="inferred from homology"/>
<comment type="cofactor">
    <cofactor evidence="8">
        <name>a divalent metal cation</name>
        <dbReference type="ChEBI" id="CHEBI:60240"/>
    </cofactor>
    <text evidence="8">Binds 1 divalent metal cation per subunit.</text>
</comment>
<evidence type="ECO:0000256" key="5">
    <source>
        <dbReference type="PIRNR" id="PIRNR038994"/>
    </source>
</evidence>
<feature type="active site" description="Proton donor/acceptor" evidence="6">
    <location>
        <position position="267"/>
    </location>
</feature>
<dbReference type="AlphaFoldDB" id="A0A0F4PYW1"/>
<gene>
    <name evidence="10" type="ORF">TW72_05475</name>
</gene>
<dbReference type="GO" id="GO:0006046">
    <property type="term" value="P:N-acetylglucosamine catabolic process"/>
    <property type="evidence" value="ECO:0007669"/>
    <property type="project" value="TreeGrafter"/>
</dbReference>
<dbReference type="OrthoDB" id="9776488at2"/>
<dbReference type="GO" id="GO:0008448">
    <property type="term" value="F:N-acetylglucosamine-6-phosphate deacetylase activity"/>
    <property type="evidence" value="ECO:0007669"/>
    <property type="project" value="UniProtKB-UniRule"/>
</dbReference>
<dbReference type="FunFam" id="3.20.20.140:FF:000004">
    <property type="entry name" value="N-acetylglucosamine-6-phosphate deacetylase"/>
    <property type="match status" value="1"/>
</dbReference>
<evidence type="ECO:0000256" key="8">
    <source>
        <dbReference type="PIRSR" id="PIRSR038994-3"/>
    </source>
</evidence>
<dbReference type="PIRSF" id="PIRSF038994">
    <property type="entry name" value="NagA"/>
    <property type="match status" value="1"/>
</dbReference>
<keyword evidence="4 5" id="KW-0119">Carbohydrate metabolism</keyword>
<feature type="binding site" evidence="8">
    <location>
        <position position="188"/>
    </location>
    <ligand>
        <name>Zn(2+)</name>
        <dbReference type="ChEBI" id="CHEBI:29105"/>
    </ligand>
</feature>
<accession>A0A0F4PYW1</accession>
<protein>
    <recommendedName>
        <fullName evidence="5">N-acetylgalactosamine-6-phosphate deacetylase</fullName>
        <ecNumber evidence="5">3.5.1.25</ecNumber>
    </recommendedName>
    <alternativeName>
        <fullName evidence="5">N-acetylglucosamine-6-phosphate deacetylase</fullName>
    </alternativeName>
</protein>
<dbReference type="Gene3D" id="3.20.20.140">
    <property type="entry name" value="Metal-dependent hydrolases"/>
    <property type="match status" value="1"/>
</dbReference>
<dbReference type="InterPro" id="IPR032466">
    <property type="entry name" value="Metal_Hydrolase"/>
</dbReference>
<dbReference type="SUPFAM" id="SSF51556">
    <property type="entry name" value="Metallo-dependent hydrolases"/>
    <property type="match status" value="1"/>
</dbReference>
<evidence type="ECO:0000259" key="9">
    <source>
        <dbReference type="Pfam" id="PF01979"/>
    </source>
</evidence>
<feature type="binding site" evidence="7">
    <location>
        <begin position="301"/>
        <end position="303"/>
    </location>
    <ligand>
        <name>substrate</name>
    </ligand>
</feature>
<feature type="binding site" evidence="7">
    <location>
        <begin position="212"/>
        <end position="213"/>
    </location>
    <ligand>
        <name>substrate</name>
    </ligand>
</feature>
<comment type="catalytic activity">
    <reaction evidence="5">
        <text>N-acetyl-D-glucosamine 6-phosphate + H2O = D-glucosamine 6-phosphate + acetate</text>
        <dbReference type="Rhea" id="RHEA:22936"/>
        <dbReference type="ChEBI" id="CHEBI:15377"/>
        <dbReference type="ChEBI" id="CHEBI:30089"/>
        <dbReference type="ChEBI" id="CHEBI:57513"/>
        <dbReference type="ChEBI" id="CHEBI:58725"/>
        <dbReference type="EC" id="3.5.1.25"/>
    </reaction>
</comment>
<dbReference type="Proteomes" id="UP000033664">
    <property type="component" value="Unassembled WGS sequence"/>
</dbReference>
<evidence type="ECO:0000256" key="4">
    <source>
        <dbReference type="ARBA" id="ARBA00023277"/>
    </source>
</evidence>
<keyword evidence="11" id="KW-1185">Reference proteome</keyword>
<dbReference type="EC" id="3.5.1.25" evidence="5"/>
<evidence type="ECO:0000313" key="10">
    <source>
        <dbReference type="EMBL" id="KJZ01275.1"/>
    </source>
</evidence>
<evidence type="ECO:0000256" key="3">
    <source>
        <dbReference type="ARBA" id="ARBA00022801"/>
    </source>
</evidence>
<dbReference type="Gene3D" id="2.30.40.10">
    <property type="entry name" value="Urease, subunit C, domain 1"/>
    <property type="match status" value="1"/>
</dbReference>
<evidence type="ECO:0000256" key="2">
    <source>
        <dbReference type="ARBA" id="ARBA00022723"/>
    </source>
</evidence>
<keyword evidence="2 8" id="KW-0479">Metal-binding</keyword>
<feature type="binding site" evidence="8">
    <location>
        <position position="124"/>
    </location>
    <ligand>
        <name>Zn(2+)</name>
        <dbReference type="ChEBI" id="CHEBI:29105"/>
    </ligand>
</feature>
<evidence type="ECO:0000313" key="11">
    <source>
        <dbReference type="Proteomes" id="UP000033664"/>
    </source>
</evidence>
<feature type="binding site" evidence="8">
    <location>
        <position position="209"/>
    </location>
    <ligand>
        <name>Zn(2+)</name>
        <dbReference type="ChEBI" id="CHEBI:29105"/>
    </ligand>
</feature>
<dbReference type="PANTHER" id="PTHR11113">
    <property type="entry name" value="N-ACETYLGLUCOSAMINE-6-PHOSPHATE DEACETYLASE"/>
    <property type="match status" value="1"/>
</dbReference>
<name>A0A0F4PYW1_9GAMM</name>
<dbReference type="RefSeq" id="WP_045978070.1">
    <property type="nucleotide sequence ID" value="NZ_JXXY01000001.1"/>
</dbReference>
<dbReference type="InterPro" id="IPR003764">
    <property type="entry name" value="GlcNAc_6-P_deAcase"/>
</dbReference>
<dbReference type="Pfam" id="PF01979">
    <property type="entry name" value="Amidohydro_1"/>
    <property type="match status" value="1"/>
</dbReference>
<dbReference type="CDD" id="cd00854">
    <property type="entry name" value="NagA"/>
    <property type="match status" value="1"/>
</dbReference>
<comment type="similarity">
    <text evidence="1 5">Belongs to the metallo-dependent hydrolases superfamily. NagA family.</text>
</comment>
<keyword evidence="3 5" id="KW-0378">Hydrolase</keyword>
<feature type="binding site" evidence="7">
    <location>
        <position position="244"/>
    </location>
    <ligand>
        <name>substrate</name>
    </ligand>
</feature>
<feature type="binding site" evidence="7">
    <location>
        <position position="135"/>
    </location>
    <ligand>
        <name>substrate</name>
    </ligand>
</feature>
<dbReference type="InterPro" id="IPR011059">
    <property type="entry name" value="Metal-dep_hydrolase_composite"/>
</dbReference>
<dbReference type="GO" id="GO:0046872">
    <property type="term" value="F:metal ion binding"/>
    <property type="evidence" value="ECO:0007669"/>
    <property type="project" value="UniProtKB-KW"/>
</dbReference>
<dbReference type="PATRIC" id="fig|151081.8.peg.21"/>
<dbReference type="eggNOG" id="COG1820">
    <property type="taxonomic scope" value="Bacteria"/>
</dbReference>
<dbReference type="NCBIfam" id="TIGR00221">
    <property type="entry name" value="nagA"/>
    <property type="match status" value="1"/>
</dbReference>
<evidence type="ECO:0000256" key="1">
    <source>
        <dbReference type="ARBA" id="ARBA00010716"/>
    </source>
</evidence>